<organism evidence="4 5">
    <name type="scientific">Parablautia muri</name>
    <dbReference type="NCBI Taxonomy" id="2320879"/>
    <lineage>
        <taxon>Bacteria</taxon>
        <taxon>Bacillati</taxon>
        <taxon>Bacillota</taxon>
        <taxon>Clostridia</taxon>
        <taxon>Lachnospirales</taxon>
        <taxon>Lachnospiraceae</taxon>
        <taxon>Parablautia</taxon>
    </lineage>
</organism>
<name>A0A9X5BCH4_9FIRM</name>
<dbReference type="Proteomes" id="UP001154420">
    <property type="component" value="Unassembled WGS sequence"/>
</dbReference>
<proteinExistence type="predicted"/>
<keyword evidence="5" id="KW-1185">Reference proteome</keyword>
<dbReference type="InterPro" id="IPR029044">
    <property type="entry name" value="Nucleotide-diphossugar_trans"/>
</dbReference>
<evidence type="ECO:0000256" key="2">
    <source>
        <dbReference type="ARBA" id="ARBA00022679"/>
    </source>
</evidence>
<accession>A0A9X5BCH4</accession>
<dbReference type="Gene3D" id="3.90.550.10">
    <property type="entry name" value="Spore Coat Polysaccharide Biosynthesis Protein SpsA, Chain A"/>
    <property type="match status" value="1"/>
</dbReference>
<evidence type="ECO:0000313" key="5">
    <source>
        <dbReference type="Proteomes" id="UP001154420"/>
    </source>
</evidence>
<dbReference type="SUPFAM" id="SSF53448">
    <property type="entry name" value="Nucleotide-diphospho-sugar transferases"/>
    <property type="match status" value="1"/>
</dbReference>
<sequence>MLYAATGGNGRFHLEKYKISVIVPVYNTEKYLSKCVETLTGQTYDNLEILLVDDGSSDGSGGLCDTLALKDGRIRVIHKENGGLVSAWKRGVRESTGEYLSFVDSDDWVDLNMIGEMAVKLSGHLREIIASDYVIERGEGNCEYVWQQLPPGVYDRKAIEQEVIPKLLGEEHRYVCISRCMKLISRELIENNCRYSNPAIIMGEDTTVILPALIDCERLVIMDHKAYYHYLYVGDSMSHKYDKGLYQNIQLLRQVVEQILKDKFAGEKRSAMCRRSDQEYIFMLFLVLKNEARGNASGYKKNISEICRDEKVRELCKNTSVRVQDKANKLLYLVLRHPNEITIRLLRLAMLIYYRK</sequence>
<keyword evidence="2" id="KW-0808">Transferase</keyword>
<evidence type="ECO:0000313" key="4">
    <source>
        <dbReference type="EMBL" id="NBJ91305.1"/>
    </source>
</evidence>
<evidence type="ECO:0000256" key="1">
    <source>
        <dbReference type="ARBA" id="ARBA00022676"/>
    </source>
</evidence>
<protein>
    <submittedName>
        <fullName evidence="4">Glycosyltransferase family 2 protein</fullName>
    </submittedName>
</protein>
<evidence type="ECO:0000259" key="3">
    <source>
        <dbReference type="Pfam" id="PF00535"/>
    </source>
</evidence>
<comment type="caution">
    <text evidence="4">The sequence shown here is derived from an EMBL/GenBank/DDBJ whole genome shotgun (WGS) entry which is preliminary data.</text>
</comment>
<feature type="domain" description="Glycosyltransferase 2-like" evidence="3">
    <location>
        <begin position="20"/>
        <end position="132"/>
    </location>
</feature>
<dbReference type="EMBL" id="QZDT01000001">
    <property type="protein sequence ID" value="NBJ91305.1"/>
    <property type="molecule type" value="Genomic_DNA"/>
</dbReference>
<keyword evidence="1" id="KW-0328">Glycosyltransferase</keyword>
<dbReference type="AlphaFoldDB" id="A0A9X5BCH4"/>
<dbReference type="InterPro" id="IPR001173">
    <property type="entry name" value="Glyco_trans_2-like"/>
</dbReference>
<dbReference type="PANTHER" id="PTHR22916">
    <property type="entry name" value="GLYCOSYLTRANSFERASE"/>
    <property type="match status" value="1"/>
</dbReference>
<reference evidence="4" key="1">
    <citation type="submission" date="2018-09" db="EMBL/GenBank/DDBJ databases">
        <title>Murine metabolic-syndrome-specific gut microbial biobank.</title>
        <authorList>
            <person name="Liu C."/>
        </authorList>
    </citation>
    <scope>NUCLEOTIDE SEQUENCE</scope>
    <source>
        <strain evidence="4">D42-62</strain>
    </source>
</reference>
<dbReference type="GO" id="GO:0016757">
    <property type="term" value="F:glycosyltransferase activity"/>
    <property type="evidence" value="ECO:0007669"/>
    <property type="project" value="UniProtKB-KW"/>
</dbReference>
<dbReference type="CDD" id="cd00761">
    <property type="entry name" value="Glyco_tranf_GTA_type"/>
    <property type="match status" value="1"/>
</dbReference>
<gene>
    <name evidence="4" type="ORF">D5281_01570</name>
</gene>
<dbReference type="Pfam" id="PF00535">
    <property type="entry name" value="Glycos_transf_2"/>
    <property type="match status" value="1"/>
</dbReference>
<dbReference type="PANTHER" id="PTHR22916:SF51">
    <property type="entry name" value="GLYCOSYLTRANSFERASE EPSH-RELATED"/>
    <property type="match status" value="1"/>
</dbReference>